<dbReference type="CDD" id="cd00657">
    <property type="entry name" value="Ferritin_like"/>
    <property type="match status" value="1"/>
</dbReference>
<dbReference type="InterPro" id="IPR009078">
    <property type="entry name" value="Ferritin-like_SF"/>
</dbReference>
<evidence type="ECO:0000313" key="3">
    <source>
        <dbReference type="Proteomes" id="UP000094379"/>
    </source>
</evidence>
<dbReference type="EMBL" id="MCRI01000003">
    <property type="protein sequence ID" value="ODN67734.1"/>
    <property type="molecule type" value="Genomic_DNA"/>
</dbReference>
<evidence type="ECO:0008006" key="4">
    <source>
        <dbReference type="Google" id="ProtNLM"/>
    </source>
</evidence>
<dbReference type="PANTHER" id="PTHR42782">
    <property type="entry name" value="SI:CH73-314G15.3"/>
    <property type="match status" value="1"/>
</dbReference>
<dbReference type="PATRIC" id="fig|291169.3.peg.571"/>
<dbReference type="InterPro" id="IPR011197">
    <property type="entry name" value="UCP012318"/>
</dbReference>
<comment type="caution">
    <text evidence="2">The sequence shown here is derived from an EMBL/GenBank/DDBJ whole genome shotgun (WGS) entry which is preliminary data.</text>
</comment>
<feature type="region of interest" description="Disordered" evidence="1">
    <location>
        <begin position="44"/>
        <end position="73"/>
    </location>
</feature>
<dbReference type="PANTHER" id="PTHR42782:SF4">
    <property type="entry name" value="DUF455 DOMAIN-CONTAINING PROTEIN"/>
    <property type="match status" value="1"/>
</dbReference>
<evidence type="ECO:0000256" key="1">
    <source>
        <dbReference type="SAM" id="MobiDB-lite"/>
    </source>
</evidence>
<dbReference type="STRING" id="291169.A9E74_00568"/>
<dbReference type="Proteomes" id="UP000094379">
    <property type="component" value="Unassembled WGS sequence"/>
</dbReference>
<dbReference type="InterPro" id="IPR007402">
    <property type="entry name" value="DUF455"/>
</dbReference>
<dbReference type="RefSeq" id="WP_069295122.1">
    <property type="nucleotide sequence ID" value="NZ_MCRI01000003.1"/>
</dbReference>
<gene>
    <name evidence="2" type="ORF">A9E74_00568</name>
</gene>
<dbReference type="AlphaFoldDB" id="A0A1E3GUQ9"/>
<proteinExistence type="predicted"/>
<protein>
    <recommendedName>
        <fullName evidence="4">Ferritin-like domain-containing protein</fullName>
    </recommendedName>
</protein>
<sequence length="268" mass="30489">MVDSKIDLRARALECLLINDASEKAQQTRQLAAECHQHGYSIAHQPLPVPVNPGRPDKPQLVSPRDLPRRRNNQQTGHTTLIHAICHIEFNAINLALDAIARFTNMPDDFYRDWLQVADEEAKHFSMLSAHLQQAGYAYGDFPAHDGLWEMARKTHHDPLTRMALVPRVLEARGLDVTPGMMNKLRASGDLAAVEILEVILREEIGHVSIGTRWFNYLCDQRDLEPTHTFTSLLKTYFNGEIRGPFHIEARKQAGFTNAELDWLESNR</sequence>
<organism evidence="2 3">
    <name type="scientific">Methylophaga muralis</name>
    <dbReference type="NCBI Taxonomy" id="291169"/>
    <lineage>
        <taxon>Bacteria</taxon>
        <taxon>Pseudomonadati</taxon>
        <taxon>Pseudomonadota</taxon>
        <taxon>Gammaproteobacteria</taxon>
        <taxon>Thiotrichales</taxon>
        <taxon>Piscirickettsiaceae</taxon>
        <taxon>Methylophaga</taxon>
    </lineage>
</organism>
<accession>A0A1E3GUQ9</accession>
<dbReference type="PIRSF" id="PIRSF012318">
    <property type="entry name" value="UCP012318"/>
    <property type="match status" value="1"/>
</dbReference>
<keyword evidence="3" id="KW-1185">Reference proteome</keyword>
<evidence type="ECO:0000313" key="2">
    <source>
        <dbReference type="EMBL" id="ODN67734.1"/>
    </source>
</evidence>
<reference evidence="2 3" key="1">
    <citation type="submission" date="2016-07" db="EMBL/GenBank/DDBJ databases">
        <title>Draft Genome Sequence of Methylophaga muralis Bur 1.</title>
        <authorList>
            <person name="Vasilenko O.V."/>
            <person name="Doronina N.V."/>
            <person name="Shmareva M.N."/>
            <person name="Tarlachkov S.V."/>
            <person name="Mustakhimov I."/>
            <person name="Trotsenko Y.A."/>
        </authorList>
    </citation>
    <scope>NUCLEOTIDE SEQUENCE [LARGE SCALE GENOMIC DNA]</scope>
    <source>
        <strain evidence="2 3">Bur 1</strain>
    </source>
</reference>
<name>A0A1E3GUQ9_9GAMM</name>
<dbReference type="Pfam" id="PF04305">
    <property type="entry name" value="DUF455"/>
    <property type="match status" value="1"/>
</dbReference>
<dbReference type="SUPFAM" id="SSF47240">
    <property type="entry name" value="Ferritin-like"/>
    <property type="match status" value="1"/>
</dbReference>